<protein>
    <recommendedName>
        <fullName evidence="4">Gag/pol protein</fullName>
    </recommendedName>
</protein>
<gene>
    <name evidence="2" type="primary">g.6279</name>
    <name evidence="2" type="ORF">CEXT_130851</name>
</gene>
<dbReference type="Proteomes" id="UP001054945">
    <property type="component" value="Unassembled WGS sequence"/>
</dbReference>
<dbReference type="AlphaFoldDB" id="A0AAV4VGS3"/>
<evidence type="ECO:0000313" key="2">
    <source>
        <dbReference type="EMBL" id="GIY69140.1"/>
    </source>
</evidence>
<accession>A0AAV4VGS3</accession>
<evidence type="ECO:0000313" key="3">
    <source>
        <dbReference type="Proteomes" id="UP001054945"/>
    </source>
</evidence>
<evidence type="ECO:0008006" key="4">
    <source>
        <dbReference type="Google" id="ProtNLM"/>
    </source>
</evidence>
<comment type="caution">
    <text evidence="2">The sequence shown here is derived from an EMBL/GenBank/DDBJ whole genome shotgun (WGS) entry which is preliminary data.</text>
</comment>
<name>A0AAV4VGS3_CAEEX</name>
<sequence length="276" mass="30921">MTGTRPDIAYANVVVPRTLEFKSMTKRENNISFLKGTIDKRVYKSRYKIILKSYSDANHSGDHTTGRSTMGVVCIHADGAISWLSQRQSTVAIYTTESEIITVSEAAKKLVWLKRFVIKKIYSDSRTPNISRYQTFQNKEATSSLNTFELNISFVREMMKSERNYENQSSSLRKEESEKSSEAGAKKRPVPPKIPGIADSFVWQRGRTRNIRSSRSGNSARLSVAFQTWKNGDSNGSITAADRIPVLTLLEAGARGSRKGCNYCPLAAKIFANNLN</sequence>
<dbReference type="CDD" id="cd09272">
    <property type="entry name" value="RNase_HI_RT_Ty1"/>
    <property type="match status" value="1"/>
</dbReference>
<organism evidence="2 3">
    <name type="scientific">Caerostris extrusa</name>
    <name type="common">Bark spider</name>
    <name type="synonym">Caerostris bankana</name>
    <dbReference type="NCBI Taxonomy" id="172846"/>
    <lineage>
        <taxon>Eukaryota</taxon>
        <taxon>Metazoa</taxon>
        <taxon>Ecdysozoa</taxon>
        <taxon>Arthropoda</taxon>
        <taxon>Chelicerata</taxon>
        <taxon>Arachnida</taxon>
        <taxon>Araneae</taxon>
        <taxon>Araneomorphae</taxon>
        <taxon>Entelegynae</taxon>
        <taxon>Araneoidea</taxon>
        <taxon>Araneidae</taxon>
        <taxon>Caerostris</taxon>
    </lineage>
</organism>
<dbReference type="PANTHER" id="PTHR11439:SF515">
    <property type="entry name" value="GAG-POL POLYPROTEIN"/>
    <property type="match status" value="1"/>
</dbReference>
<proteinExistence type="predicted"/>
<feature type="compositionally biased region" description="Basic and acidic residues" evidence="1">
    <location>
        <begin position="172"/>
        <end position="185"/>
    </location>
</feature>
<reference evidence="2 3" key="1">
    <citation type="submission" date="2021-06" db="EMBL/GenBank/DDBJ databases">
        <title>Caerostris extrusa draft genome.</title>
        <authorList>
            <person name="Kono N."/>
            <person name="Arakawa K."/>
        </authorList>
    </citation>
    <scope>NUCLEOTIDE SEQUENCE [LARGE SCALE GENOMIC DNA]</scope>
</reference>
<evidence type="ECO:0000256" key="1">
    <source>
        <dbReference type="SAM" id="MobiDB-lite"/>
    </source>
</evidence>
<keyword evidence="3" id="KW-1185">Reference proteome</keyword>
<dbReference type="EMBL" id="BPLR01014493">
    <property type="protein sequence ID" value="GIY69140.1"/>
    <property type="molecule type" value="Genomic_DNA"/>
</dbReference>
<feature type="region of interest" description="Disordered" evidence="1">
    <location>
        <begin position="163"/>
        <end position="192"/>
    </location>
</feature>
<dbReference type="PANTHER" id="PTHR11439">
    <property type="entry name" value="GAG-POL-RELATED RETROTRANSPOSON"/>
    <property type="match status" value="1"/>
</dbReference>